<keyword evidence="2" id="KW-0472">Membrane</keyword>
<dbReference type="PANTHER" id="PTHR11062:SF73">
    <property type="entry name" value="EXOSTOSIN-LIKE 3"/>
    <property type="match status" value="1"/>
</dbReference>
<dbReference type="EMBL" id="CAJEWN010000247">
    <property type="protein sequence ID" value="CAD2175102.1"/>
    <property type="molecule type" value="Genomic_DNA"/>
</dbReference>
<dbReference type="GO" id="GO:0005794">
    <property type="term" value="C:Golgi apparatus"/>
    <property type="evidence" value="ECO:0007669"/>
    <property type="project" value="TreeGrafter"/>
</dbReference>
<sequence>MWNIKYRFKRISTYKLITFFLLIVCFICSTFLIYNQLPYSKTQNTRFECYDRFRPFVTNEEKRVFQSIRLEHVRLLEKFEQASEKLDAINKLIPIKEAELREIQILIKELDLLRREYSDKRSVQLKLPHSPLEENRRKESEKKFSDFNLFEESVDFSRCSITKGLKLFLYPLSKNSSKLAKRFYLEFQRQSVQRITSNPDNACLFIAFIDVGKELENLNYFGQNGRNHILIDLSRELSPTDVQASMLISSKNFRNLRHSMDLNILMSVPDYDPNRLLYFFLGRNTKLTKQQMNDFDEFKKSLDISQDQYLINFTCSTNNKCFTKEERLEIYKQSTFAIITPDEDSFQENFYESLEAGAIPVICSLNAILPFDEFVDWRLATIKIPPSRFPELHFILRSISVQDLLEMKRKGRFFFENLLADVKA</sequence>
<comment type="similarity">
    <text evidence="1">Belongs to the glycosyltransferase 47 family.</text>
</comment>
<dbReference type="Proteomes" id="UP000580250">
    <property type="component" value="Unassembled WGS sequence"/>
</dbReference>
<keyword evidence="2" id="KW-0812">Transmembrane</keyword>
<gene>
    <name evidence="4" type="ORF">MENT_LOCUS26809</name>
</gene>
<comment type="caution">
    <text evidence="4">The sequence shown here is derived from an EMBL/GenBank/DDBJ whole genome shotgun (WGS) entry which is preliminary data.</text>
</comment>
<evidence type="ECO:0000256" key="1">
    <source>
        <dbReference type="ARBA" id="ARBA00010271"/>
    </source>
</evidence>
<evidence type="ECO:0000313" key="4">
    <source>
        <dbReference type="EMBL" id="CAD2175102.1"/>
    </source>
</evidence>
<dbReference type="GO" id="GO:0016757">
    <property type="term" value="F:glycosyltransferase activity"/>
    <property type="evidence" value="ECO:0007669"/>
    <property type="project" value="InterPro"/>
</dbReference>
<reference evidence="4 5" key="1">
    <citation type="submission" date="2020-08" db="EMBL/GenBank/DDBJ databases">
        <authorList>
            <person name="Koutsovoulos G."/>
            <person name="Danchin GJ E."/>
        </authorList>
    </citation>
    <scope>NUCLEOTIDE SEQUENCE [LARGE SCALE GENOMIC DNA]</scope>
</reference>
<evidence type="ECO:0000256" key="2">
    <source>
        <dbReference type="SAM" id="Phobius"/>
    </source>
</evidence>
<keyword evidence="2" id="KW-1133">Transmembrane helix</keyword>
<dbReference type="AlphaFoldDB" id="A0A6V7VJT8"/>
<evidence type="ECO:0000313" key="5">
    <source>
        <dbReference type="Proteomes" id="UP000580250"/>
    </source>
</evidence>
<dbReference type="OrthoDB" id="5954868at2759"/>
<dbReference type="InterPro" id="IPR004263">
    <property type="entry name" value="Exostosin"/>
</dbReference>
<dbReference type="GO" id="GO:0015012">
    <property type="term" value="P:heparan sulfate proteoglycan biosynthetic process"/>
    <property type="evidence" value="ECO:0007669"/>
    <property type="project" value="UniProtKB-ARBA"/>
</dbReference>
<dbReference type="Pfam" id="PF03016">
    <property type="entry name" value="Exostosin_GT47"/>
    <property type="match status" value="1"/>
</dbReference>
<dbReference type="PANTHER" id="PTHR11062">
    <property type="entry name" value="EXOSTOSIN HEPARAN SULFATE GLYCOSYLTRANSFERASE -RELATED"/>
    <property type="match status" value="1"/>
</dbReference>
<feature type="transmembrane region" description="Helical" evidence="2">
    <location>
        <begin position="12"/>
        <end position="34"/>
    </location>
</feature>
<organism evidence="4 5">
    <name type="scientific">Meloidogyne enterolobii</name>
    <name type="common">Root-knot nematode worm</name>
    <name type="synonym">Meloidogyne mayaguensis</name>
    <dbReference type="NCBI Taxonomy" id="390850"/>
    <lineage>
        <taxon>Eukaryota</taxon>
        <taxon>Metazoa</taxon>
        <taxon>Ecdysozoa</taxon>
        <taxon>Nematoda</taxon>
        <taxon>Chromadorea</taxon>
        <taxon>Rhabditida</taxon>
        <taxon>Tylenchina</taxon>
        <taxon>Tylenchomorpha</taxon>
        <taxon>Tylenchoidea</taxon>
        <taxon>Meloidogynidae</taxon>
        <taxon>Meloidogyninae</taxon>
        <taxon>Meloidogyne</taxon>
    </lineage>
</organism>
<evidence type="ECO:0000259" key="3">
    <source>
        <dbReference type="Pfam" id="PF03016"/>
    </source>
</evidence>
<feature type="domain" description="Exostosin GT47" evidence="3">
    <location>
        <begin position="198"/>
        <end position="399"/>
    </location>
</feature>
<accession>A0A6V7VJT8</accession>
<dbReference type="InterPro" id="IPR040911">
    <property type="entry name" value="Exostosin_GT47"/>
</dbReference>
<name>A0A6V7VJT8_MELEN</name>
<protein>
    <recommendedName>
        <fullName evidence="3">Exostosin GT47 domain-containing protein</fullName>
    </recommendedName>
</protein>
<proteinExistence type="inferred from homology"/>